<evidence type="ECO:0000259" key="7">
    <source>
        <dbReference type="Pfam" id="PF13458"/>
    </source>
</evidence>
<dbReference type="RefSeq" id="WP_344604039.1">
    <property type="nucleotide sequence ID" value="NZ_BAAAHE010000014.1"/>
</dbReference>
<keyword evidence="3 6" id="KW-0732">Signal</keyword>
<dbReference type="Gene3D" id="3.40.50.2300">
    <property type="match status" value="2"/>
</dbReference>
<dbReference type="PANTHER" id="PTHR47235">
    <property type="entry name" value="BLR6548 PROTEIN"/>
    <property type="match status" value="1"/>
</dbReference>
<dbReference type="PRINTS" id="PR00337">
    <property type="entry name" value="LEUILEVALBP"/>
</dbReference>
<proteinExistence type="inferred from homology"/>
<keyword evidence="9" id="KW-1185">Reference proteome</keyword>
<evidence type="ECO:0000313" key="9">
    <source>
        <dbReference type="Proteomes" id="UP001500957"/>
    </source>
</evidence>
<dbReference type="PANTHER" id="PTHR47235:SF1">
    <property type="entry name" value="BLR6548 PROTEIN"/>
    <property type="match status" value="1"/>
</dbReference>
<gene>
    <name evidence="8" type="ORF">GCM10009547_19200</name>
</gene>
<dbReference type="PROSITE" id="PS51257">
    <property type="entry name" value="PROKAR_LIPOPROTEIN"/>
    <property type="match status" value="1"/>
</dbReference>
<evidence type="ECO:0000256" key="3">
    <source>
        <dbReference type="ARBA" id="ARBA00022729"/>
    </source>
</evidence>
<feature type="region of interest" description="Disordered" evidence="5">
    <location>
        <begin position="36"/>
        <end position="97"/>
    </location>
</feature>
<evidence type="ECO:0000256" key="1">
    <source>
        <dbReference type="ARBA" id="ARBA00010062"/>
    </source>
</evidence>
<feature type="signal peptide" evidence="6">
    <location>
        <begin position="1"/>
        <end position="23"/>
    </location>
</feature>
<dbReference type="SUPFAM" id="SSF53822">
    <property type="entry name" value="Periplasmic binding protein-like I"/>
    <property type="match status" value="1"/>
</dbReference>
<organism evidence="8 9">
    <name type="scientific">Sporichthya brevicatena</name>
    <dbReference type="NCBI Taxonomy" id="171442"/>
    <lineage>
        <taxon>Bacteria</taxon>
        <taxon>Bacillati</taxon>
        <taxon>Actinomycetota</taxon>
        <taxon>Actinomycetes</taxon>
        <taxon>Sporichthyales</taxon>
        <taxon>Sporichthyaceae</taxon>
        <taxon>Sporichthya</taxon>
    </lineage>
</organism>
<accession>A0ABN1GRA8</accession>
<evidence type="ECO:0000256" key="5">
    <source>
        <dbReference type="SAM" id="MobiDB-lite"/>
    </source>
</evidence>
<name>A0ABN1GRA8_9ACTN</name>
<keyword evidence="4" id="KW-0029">Amino-acid transport</keyword>
<feature type="chain" id="PRO_5046688413" description="Leucine-binding protein domain-containing protein" evidence="6">
    <location>
        <begin position="24"/>
        <end position="472"/>
    </location>
</feature>
<dbReference type="InterPro" id="IPR028081">
    <property type="entry name" value="Leu-bd"/>
</dbReference>
<evidence type="ECO:0000256" key="2">
    <source>
        <dbReference type="ARBA" id="ARBA00022448"/>
    </source>
</evidence>
<dbReference type="Proteomes" id="UP001500957">
    <property type="component" value="Unassembled WGS sequence"/>
</dbReference>
<protein>
    <recommendedName>
        <fullName evidence="7">Leucine-binding protein domain-containing protein</fullName>
    </recommendedName>
</protein>
<reference evidence="8 9" key="1">
    <citation type="journal article" date="2019" name="Int. J. Syst. Evol. Microbiol.">
        <title>The Global Catalogue of Microorganisms (GCM) 10K type strain sequencing project: providing services to taxonomists for standard genome sequencing and annotation.</title>
        <authorList>
            <consortium name="The Broad Institute Genomics Platform"/>
            <consortium name="The Broad Institute Genome Sequencing Center for Infectious Disease"/>
            <person name="Wu L."/>
            <person name="Ma J."/>
        </authorList>
    </citation>
    <scope>NUCLEOTIDE SEQUENCE [LARGE SCALE GENOMIC DNA]</scope>
    <source>
        <strain evidence="8 9">JCM 10671</strain>
    </source>
</reference>
<dbReference type="InterPro" id="IPR000709">
    <property type="entry name" value="Leu_Ile_Val-bd"/>
</dbReference>
<feature type="domain" description="Leucine-binding protein" evidence="7">
    <location>
        <begin position="120"/>
        <end position="456"/>
    </location>
</feature>
<evidence type="ECO:0000256" key="4">
    <source>
        <dbReference type="ARBA" id="ARBA00022970"/>
    </source>
</evidence>
<sequence length="472" mass="48027">MKLPRALVAVLAASLLAAGCSGSDDDTAAGPDAVATVESQPETPVLDTGADTVDPALPATDPSAAPTGSPAPGAPGDSAAPGTTPAPGASAATDAVSRTKDGVAAVTGGGKKPAAGPAVVKLGGVFPLSGPLGSVGTAMMESVQAVIAQTNAAGGVRGTKFELVVEDDQFDPVRGKAVVQKLIEQDKVFAFAGIFSPFTTQAALPVIRAAKVPVFPSGSDDREFGEPMLFPVTNPCGRQMAGNVQHLVSERKLTKLAVVYVNVEAVSNCTKYFTAVAKKLGADVVFNGATAPGAPDCASRMVAARASGAEALIVITENLGTVKCLQAKDQLGWNVPVSISYNNTDDPVILRGAGKAGEGMLSSSPFTGASSAAFAEQCGAIKKFYPESRLQFFSIVGCLGTKLLIEGVKIGGFERTGLISALESGRTFSFGDLVPPLSYANDEHLPYDLTATVQVTNGTWVRVGKLYTPAGV</sequence>
<dbReference type="EMBL" id="BAAAHE010000014">
    <property type="protein sequence ID" value="GAA0617185.1"/>
    <property type="molecule type" value="Genomic_DNA"/>
</dbReference>
<dbReference type="InterPro" id="IPR028082">
    <property type="entry name" value="Peripla_BP_I"/>
</dbReference>
<keyword evidence="2" id="KW-0813">Transport</keyword>
<evidence type="ECO:0000313" key="8">
    <source>
        <dbReference type="EMBL" id="GAA0617185.1"/>
    </source>
</evidence>
<comment type="similarity">
    <text evidence="1">Belongs to the leucine-binding protein family.</text>
</comment>
<dbReference type="Pfam" id="PF13458">
    <property type="entry name" value="Peripla_BP_6"/>
    <property type="match status" value="1"/>
</dbReference>
<comment type="caution">
    <text evidence="8">The sequence shown here is derived from an EMBL/GenBank/DDBJ whole genome shotgun (WGS) entry which is preliminary data.</text>
</comment>
<feature type="compositionally biased region" description="Low complexity" evidence="5">
    <location>
        <begin position="58"/>
        <end position="95"/>
    </location>
</feature>
<evidence type="ECO:0000256" key="6">
    <source>
        <dbReference type="SAM" id="SignalP"/>
    </source>
</evidence>